<dbReference type="GO" id="GO:0035438">
    <property type="term" value="F:cyclic-di-GMP binding"/>
    <property type="evidence" value="ECO:0007669"/>
    <property type="project" value="InterPro"/>
</dbReference>
<organism evidence="2 3">
    <name type="scientific">Alkalidesulfovibrio alkalitolerans DSM 16529</name>
    <dbReference type="NCBI Taxonomy" id="1121439"/>
    <lineage>
        <taxon>Bacteria</taxon>
        <taxon>Pseudomonadati</taxon>
        <taxon>Thermodesulfobacteriota</taxon>
        <taxon>Desulfovibrionia</taxon>
        <taxon>Desulfovibrionales</taxon>
        <taxon>Desulfovibrionaceae</taxon>
        <taxon>Alkalidesulfovibrio</taxon>
    </lineage>
</organism>
<comment type="caution">
    <text evidence="2">The sequence shown here is derived from an EMBL/GenBank/DDBJ whole genome shotgun (WGS) entry which is preliminary data.</text>
</comment>
<name>S7T245_9BACT</name>
<evidence type="ECO:0000259" key="1">
    <source>
        <dbReference type="Pfam" id="PF07238"/>
    </source>
</evidence>
<dbReference type="Pfam" id="PF07238">
    <property type="entry name" value="PilZ"/>
    <property type="match status" value="1"/>
</dbReference>
<dbReference type="AlphaFoldDB" id="S7T245"/>
<dbReference type="eggNOG" id="ENOG5031FYY">
    <property type="taxonomic scope" value="Bacteria"/>
</dbReference>
<evidence type="ECO:0000313" key="2">
    <source>
        <dbReference type="EMBL" id="EPR30585.1"/>
    </source>
</evidence>
<dbReference type="EMBL" id="ATHI01000031">
    <property type="protein sequence ID" value="EPR30585.1"/>
    <property type="molecule type" value="Genomic_DNA"/>
</dbReference>
<accession>S7T245</accession>
<dbReference type="Gene3D" id="2.40.10.220">
    <property type="entry name" value="predicted glycosyltransferase like domains"/>
    <property type="match status" value="1"/>
</dbReference>
<keyword evidence="3" id="KW-1185">Reference proteome</keyword>
<feature type="domain" description="PilZ" evidence="1">
    <location>
        <begin position="47"/>
        <end position="160"/>
    </location>
</feature>
<protein>
    <submittedName>
        <fullName evidence="2">Type IV pilus assembly PilZ</fullName>
    </submittedName>
</protein>
<sequence length="161" mass="18331">MIEVGHSTYMALDVLARKSGETIESLAESIIEKFINTTNLQHLSAEERRLFRRECIALPAVMYIKDRDKNAGWYRVAKIVNMSLSGMCLQVEKKNLQDIIGKCCAPEDEFEVLFSFTDAGVPATFKCAPCRIEEKQNEFLIGVRFTKTDPGSHSLMQRYLM</sequence>
<dbReference type="InterPro" id="IPR009875">
    <property type="entry name" value="PilZ_domain"/>
</dbReference>
<reference evidence="2 3" key="1">
    <citation type="journal article" date="2013" name="Genome Announc.">
        <title>Draft genome sequences for three mercury-methylating, sulfate-reducing bacteria.</title>
        <authorList>
            <person name="Brown S.D."/>
            <person name="Hurt R.A.Jr."/>
            <person name="Gilmour C.C."/>
            <person name="Elias D.A."/>
        </authorList>
    </citation>
    <scope>NUCLEOTIDE SEQUENCE [LARGE SCALE GENOMIC DNA]</scope>
    <source>
        <strain evidence="2 3">DSM 16529</strain>
    </source>
</reference>
<gene>
    <name evidence="2" type="ORF">dsat_1307</name>
</gene>
<proteinExistence type="predicted"/>
<dbReference type="RefSeq" id="WP_020888004.1">
    <property type="nucleotide sequence ID" value="NZ_ATHI01000031.1"/>
</dbReference>
<dbReference type="PATRIC" id="fig|1121439.3.peg.2690"/>
<dbReference type="Proteomes" id="UP000014975">
    <property type="component" value="Unassembled WGS sequence"/>
</dbReference>
<evidence type="ECO:0000313" key="3">
    <source>
        <dbReference type="Proteomes" id="UP000014975"/>
    </source>
</evidence>
<dbReference type="SUPFAM" id="SSF141371">
    <property type="entry name" value="PilZ domain-like"/>
    <property type="match status" value="1"/>
</dbReference>